<keyword evidence="1" id="KW-0472">Membrane</keyword>
<evidence type="ECO:0000313" key="2">
    <source>
        <dbReference type="EMBL" id="WRT63432.1"/>
    </source>
</evidence>
<keyword evidence="1" id="KW-1133">Transmembrane helix</keyword>
<organism evidence="2 3">
    <name type="scientific">Kwoniella shivajii</name>
    <dbReference type="NCBI Taxonomy" id="564305"/>
    <lineage>
        <taxon>Eukaryota</taxon>
        <taxon>Fungi</taxon>
        <taxon>Dikarya</taxon>
        <taxon>Basidiomycota</taxon>
        <taxon>Agaricomycotina</taxon>
        <taxon>Tremellomycetes</taxon>
        <taxon>Tremellales</taxon>
        <taxon>Cryptococcaceae</taxon>
        <taxon>Kwoniella</taxon>
    </lineage>
</organism>
<keyword evidence="3" id="KW-1185">Reference proteome</keyword>
<evidence type="ECO:0000313" key="3">
    <source>
        <dbReference type="Proteomes" id="UP001329825"/>
    </source>
</evidence>
<feature type="transmembrane region" description="Helical" evidence="1">
    <location>
        <begin position="303"/>
        <end position="324"/>
    </location>
</feature>
<name>A0ABZ1CT34_9TREE</name>
<sequence>MTAPASANAEVWISAASPLLVYSPSRNDVNSWNQIDGHGSQYHGSDKFTVGLDSFYFTNIRFFYTSPPSYQLQIGLDGKLQAGSPSTESTDLTSTFGAHSARLECSCTDCGPEKSNNFVFSGIMALTQVVNKGTALNATLDDTSSEITYSGFQSTSASKSTIQAIQKGSFYGKTISYTSTSGAAASFSFQGSAIYIFGMTGPEFGAFNINIDSIDFGIYNASTTLTTYDTLLFFTTYLDSDQKHQMSITNQNDGLLLALDYIVYTKSDIQGTATSAPSVSTATAVFPSQGSVEIPSRNSGDNAGAVIGGILGTLAGLFAIWLWWKYYQWKKAGGMGSFLAALCGGFKKKKEAKKEENKFHLWPMVWARPKYAT</sequence>
<dbReference type="GeneID" id="87952468"/>
<protein>
    <recommendedName>
        <fullName evidence="4">Peptidase A1 domain-containing protein</fullName>
    </recommendedName>
</protein>
<dbReference type="Gene3D" id="2.60.120.260">
    <property type="entry name" value="Galactose-binding domain-like"/>
    <property type="match status" value="1"/>
</dbReference>
<dbReference type="EMBL" id="CP141881">
    <property type="protein sequence ID" value="WRT63432.1"/>
    <property type="molecule type" value="Genomic_DNA"/>
</dbReference>
<evidence type="ECO:0008006" key="4">
    <source>
        <dbReference type="Google" id="ProtNLM"/>
    </source>
</evidence>
<accession>A0ABZ1CT34</accession>
<dbReference type="RefSeq" id="XP_062788172.1">
    <property type="nucleotide sequence ID" value="XM_062932121.1"/>
</dbReference>
<dbReference type="Proteomes" id="UP001329825">
    <property type="component" value="Chromosome 1"/>
</dbReference>
<gene>
    <name evidence="2" type="ORF">IL334_000337</name>
</gene>
<evidence type="ECO:0000256" key="1">
    <source>
        <dbReference type="SAM" id="Phobius"/>
    </source>
</evidence>
<keyword evidence="1" id="KW-0812">Transmembrane</keyword>
<reference evidence="2 3" key="1">
    <citation type="submission" date="2024-01" db="EMBL/GenBank/DDBJ databases">
        <title>Comparative genomics of Cryptococcus and Kwoniella reveals pathogenesis evolution and contrasting modes of karyotype evolution via chromosome fusion or intercentromeric recombination.</title>
        <authorList>
            <person name="Coelho M.A."/>
            <person name="David-Palma M."/>
            <person name="Shea T."/>
            <person name="Bowers K."/>
            <person name="McGinley-Smith S."/>
            <person name="Mohammad A.W."/>
            <person name="Gnirke A."/>
            <person name="Yurkov A.M."/>
            <person name="Nowrousian M."/>
            <person name="Sun S."/>
            <person name="Cuomo C.A."/>
            <person name="Heitman J."/>
        </authorList>
    </citation>
    <scope>NUCLEOTIDE SEQUENCE [LARGE SCALE GENOMIC DNA]</scope>
    <source>
        <strain evidence="2">CBS 11374</strain>
    </source>
</reference>
<proteinExistence type="predicted"/>